<dbReference type="EMBL" id="ML769476">
    <property type="protein sequence ID" value="KAE9398915.1"/>
    <property type="molecule type" value="Genomic_DNA"/>
</dbReference>
<accession>A0A6A4HQ49</accession>
<name>A0A6A4HQ49_9AGAR</name>
<sequence>MRELLRFCFNATLQNRIAVRLRKVFWESTGRNHPVVLSIVLSIRFCSLELQPPPFGLVSIAEKTCGGKTNYNHSRHLGKNHC</sequence>
<reference evidence="1" key="1">
    <citation type="journal article" date="2019" name="Environ. Microbiol.">
        <title>Fungal ecological strategies reflected in gene transcription - a case study of two litter decomposers.</title>
        <authorList>
            <person name="Barbi F."/>
            <person name="Kohler A."/>
            <person name="Barry K."/>
            <person name="Baskaran P."/>
            <person name="Daum C."/>
            <person name="Fauchery L."/>
            <person name="Ihrmark K."/>
            <person name="Kuo A."/>
            <person name="LaButti K."/>
            <person name="Lipzen A."/>
            <person name="Morin E."/>
            <person name="Grigoriev I.V."/>
            <person name="Henrissat B."/>
            <person name="Lindahl B."/>
            <person name="Martin F."/>
        </authorList>
    </citation>
    <scope>NUCLEOTIDE SEQUENCE</scope>
    <source>
        <strain evidence="1">JB14</strain>
    </source>
</reference>
<dbReference type="Proteomes" id="UP000799118">
    <property type="component" value="Unassembled WGS sequence"/>
</dbReference>
<organism evidence="1 2">
    <name type="scientific">Gymnopus androsaceus JB14</name>
    <dbReference type="NCBI Taxonomy" id="1447944"/>
    <lineage>
        <taxon>Eukaryota</taxon>
        <taxon>Fungi</taxon>
        <taxon>Dikarya</taxon>
        <taxon>Basidiomycota</taxon>
        <taxon>Agaricomycotina</taxon>
        <taxon>Agaricomycetes</taxon>
        <taxon>Agaricomycetidae</taxon>
        <taxon>Agaricales</taxon>
        <taxon>Marasmiineae</taxon>
        <taxon>Omphalotaceae</taxon>
        <taxon>Gymnopus</taxon>
    </lineage>
</organism>
<dbReference type="AlphaFoldDB" id="A0A6A4HQ49"/>
<gene>
    <name evidence="1" type="ORF">BT96DRAFT_715644</name>
</gene>
<keyword evidence="2" id="KW-1185">Reference proteome</keyword>
<evidence type="ECO:0000313" key="2">
    <source>
        <dbReference type="Proteomes" id="UP000799118"/>
    </source>
</evidence>
<proteinExistence type="predicted"/>
<protein>
    <submittedName>
        <fullName evidence="1">Uncharacterized protein</fullName>
    </submittedName>
</protein>
<evidence type="ECO:0000313" key="1">
    <source>
        <dbReference type="EMBL" id="KAE9398915.1"/>
    </source>
</evidence>